<reference evidence="3 4" key="1">
    <citation type="submission" date="2018-04" db="EMBL/GenBank/DDBJ databases">
        <title>Polynucleobacter sp. UK-Long2-W17 genome.</title>
        <authorList>
            <person name="Hahn M.W."/>
        </authorList>
    </citation>
    <scope>NUCLEOTIDE SEQUENCE [LARGE SCALE GENOMIC DNA]</scope>
    <source>
        <strain evidence="3 4">UK-Long2-W17</strain>
    </source>
</reference>
<protein>
    <recommendedName>
        <fullName evidence="5">Entericidin EcnAB</fullName>
    </recommendedName>
</protein>
<feature type="compositionally biased region" description="Low complexity" evidence="1">
    <location>
        <begin position="48"/>
        <end position="63"/>
    </location>
</feature>
<keyword evidence="4" id="KW-1185">Reference proteome</keyword>
<evidence type="ECO:0000313" key="3">
    <source>
        <dbReference type="EMBL" id="QKM60504.1"/>
    </source>
</evidence>
<feature type="signal peptide" evidence="2">
    <location>
        <begin position="1"/>
        <end position="27"/>
    </location>
</feature>
<evidence type="ECO:0000256" key="1">
    <source>
        <dbReference type="SAM" id="MobiDB-lite"/>
    </source>
</evidence>
<evidence type="ECO:0008006" key="5">
    <source>
        <dbReference type="Google" id="ProtNLM"/>
    </source>
</evidence>
<name>A0A6M9PER8_9BURK</name>
<feature type="chain" id="PRO_5026859046" description="Entericidin EcnAB" evidence="2">
    <location>
        <begin position="28"/>
        <end position="74"/>
    </location>
</feature>
<gene>
    <name evidence="3" type="ORF">DN92_05285</name>
</gene>
<evidence type="ECO:0000256" key="2">
    <source>
        <dbReference type="SAM" id="SignalP"/>
    </source>
</evidence>
<sequence>MFKWSSFTMIKKLTIVAIAGIILSACANTMEGVGKDLQTMGSSMGGANTSNTNNTNNNNQSQTKGKDVVVTPVK</sequence>
<dbReference type="Proteomes" id="UP000501090">
    <property type="component" value="Chromosome"/>
</dbReference>
<proteinExistence type="predicted"/>
<dbReference type="KEGG" id="pard:DN92_05285"/>
<evidence type="ECO:0000313" key="4">
    <source>
        <dbReference type="Proteomes" id="UP000501090"/>
    </source>
</evidence>
<dbReference type="AlphaFoldDB" id="A0A6M9PER8"/>
<dbReference type="RefSeq" id="WP_173960265.1">
    <property type="nucleotide sequence ID" value="NZ_CBCSCC010000002.1"/>
</dbReference>
<organism evidence="3 4">
    <name type="scientific">Polynucleobacter arcticus</name>
    <dbReference type="NCBI Taxonomy" id="1743165"/>
    <lineage>
        <taxon>Bacteria</taxon>
        <taxon>Pseudomonadati</taxon>
        <taxon>Pseudomonadota</taxon>
        <taxon>Betaproteobacteria</taxon>
        <taxon>Burkholderiales</taxon>
        <taxon>Burkholderiaceae</taxon>
        <taxon>Polynucleobacter</taxon>
    </lineage>
</organism>
<feature type="region of interest" description="Disordered" evidence="1">
    <location>
        <begin position="37"/>
        <end position="74"/>
    </location>
</feature>
<dbReference type="PROSITE" id="PS51257">
    <property type="entry name" value="PROKAR_LIPOPROTEIN"/>
    <property type="match status" value="1"/>
</dbReference>
<accession>A0A6M9PER8</accession>
<keyword evidence="2" id="KW-0732">Signal</keyword>
<dbReference type="EMBL" id="CP028940">
    <property type="protein sequence ID" value="QKM60504.1"/>
    <property type="molecule type" value="Genomic_DNA"/>
</dbReference>